<keyword evidence="6 9" id="KW-0249">Electron transport</keyword>
<keyword evidence="4 9" id="KW-0999">Mitochondrion inner membrane</keyword>
<organism evidence="11 12">
    <name type="scientific">Cylindrotheca closterium</name>
    <dbReference type="NCBI Taxonomy" id="2856"/>
    <lineage>
        <taxon>Eukaryota</taxon>
        <taxon>Sar</taxon>
        <taxon>Stramenopiles</taxon>
        <taxon>Ochrophyta</taxon>
        <taxon>Bacillariophyta</taxon>
        <taxon>Bacillariophyceae</taxon>
        <taxon>Bacillariophycidae</taxon>
        <taxon>Bacillariales</taxon>
        <taxon>Bacillariaceae</taxon>
        <taxon>Cylindrotheca</taxon>
    </lineage>
</organism>
<dbReference type="Proteomes" id="UP001295423">
    <property type="component" value="Unassembled WGS sequence"/>
</dbReference>
<evidence type="ECO:0000313" key="12">
    <source>
        <dbReference type="Proteomes" id="UP001295423"/>
    </source>
</evidence>
<keyword evidence="2 9" id="KW-0813">Transport</keyword>
<evidence type="ECO:0000256" key="6">
    <source>
        <dbReference type="ARBA" id="ARBA00022982"/>
    </source>
</evidence>
<dbReference type="GO" id="GO:0022900">
    <property type="term" value="P:electron transport chain"/>
    <property type="evidence" value="ECO:0007669"/>
    <property type="project" value="InterPro"/>
</dbReference>
<feature type="region of interest" description="Disordered" evidence="10">
    <location>
        <begin position="242"/>
        <end position="262"/>
    </location>
</feature>
<dbReference type="PANTHER" id="PTHR12219:SF8">
    <property type="entry name" value="NADH DEHYDROGENASE [UBIQUINONE] IRON-SULFUR PROTEIN 4, MITOCHONDRIAL"/>
    <property type="match status" value="1"/>
</dbReference>
<dbReference type="AlphaFoldDB" id="A0AAD2FSP5"/>
<evidence type="ECO:0000256" key="10">
    <source>
        <dbReference type="SAM" id="MobiDB-lite"/>
    </source>
</evidence>
<comment type="function">
    <text evidence="9">Accessory subunit of the mitochondrial membrane respiratory chain NADH dehydrogenase (Complex I), that is believed not to be involved in catalysis. Complex I functions in the transfer of electrons from NADH to the respiratory chain. The immediate electron acceptor for the enzyme is believed to be ubiquinone.</text>
</comment>
<evidence type="ECO:0000256" key="4">
    <source>
        <dbReference type="ARBA" id="ARBA00022792"/>
    </source>
</evidence>
<reference evidence="11" key="1">
    <citation type="submission" date="2023-08" db="EMBL/GenBank/DDBJ databases">
        <authorList>
            <person name="Audoor S."/>
            <person name="Bilcke G."/>
        </authorList>
    </citation>
    <scope>NUCLEOTIDE SEQUENCE</scope>
</reference>
<dbReference type="EMBL" id="CAKOGP040001792">
    <property type="protein sequence ID" value="CAJ1951992.1"/>
    <property type="molecule type" value="Genomic_DNA"/>
</dbReference>
<evidence type="ECO:0000256" key="8">
    <source>
        <dbReference type="ARBA" id="ARBA00023136"/>
    </source>
</evidence>
<comment type="similarity">
    <text evidence="1 9">Belongs to the complex I NDUFS4 subunit family.</text>
</comment>
<sequence length="262" mass="29663">MISLRTVAARGINRLPSVLAKGQSKRTMVIPIKKALVKAGETEGEEVPALEKRMEDMADKDPLMVYDSGNELADPILPDDASEVTALDPAHLTSQRMPDGRMRMVVIKQMRARPNQAPLNPEKVWKISFNDDGAVSERWKNSLMGWNSTADTMGCDTPLYFRDAQEAVYFAEKRGWKYLVKEPVIRKLRDDEAQYQDNFLPQAIASKVQQEGKQCSHWERKAAGVSHYFRPLKYHGDGVVRQHGPNAHAESVPHTEGYYKLR</sequence>
<feature type="compositionally biased region" description="Basic and acidic residues" evidence="10">
    <location>
        <begin position="251"/>
        <end position="262"/>
    </location>
</feature>
<protein>
    <recommendedName>
        <fullName evidence="9">NADH dehydrogenase [ubiquinone] iron-sulfur protein 4, mitochondrial</fullName>
    </recommendedName>
</protein>
<dbReference type="GO" id="GO:0005743">
    <property type="term" value="C:mitochondrial inner membrane"/>
    <property type="evidence" value="ECO:0007669"/>
    <property type="project" value="UniProtKB-SubCell"/>
</dbReference>
<keyword evidence="3 9" id="KW-0679">Respiratory chain</keyword>
<evidence type="ECO:0000256" key="7">
    <source>
        <dbReference type="ARBA" id="ARBA00023128"/>
    </source>
</evidence>
<keyword evidence="5 9" id="KW-0809">Transit peptide</keyword>
<proteinExistence type="inferred from homology"/>
<dbReference type="Gene3D" id="3.30.160.190">
    <property type="entry name" value="atu1810 like domain"/>
    <property type="match status" value="1"/>
</dbReference>
<evidence type="ECO:0000256" key="5">
    <source>
        <dbReference type="ARBA" id="ARBA00022946"/>
    </source>
</evidence>
<evidence type="ECO:0000256" key="3">
    <source>
        <dbReference type="ARBA" id="ARBA00022660"/>
    </source>
</evidence>
<gene>
    <name evidence="11" type="ORF">CYCCA115_LOCUS13341</name>
</gene>
<keyword evidence="8 9" id="KW-0472">Membrane</keyword>
<evidence type="ECO:0000313" key="11">
    <source>
        <dbReference type="EMBL" id="CAJ1951992.1"/>
    </source>
</evidence>
<dbReference type="InterPro" id="IPR038532">
    <property type="entry name" value="NDUFS4-like_sf"/>
</dbReference>
<name>A0AAD2FSP5_9STRA</name>
<keyword evidence="7 9" id="KW-0496">Mitochondrion</keyword>
<keyword evidence="12" id="KW-1185">Reference proteome</keyword>
<comment type="caution">
    <text evidence="11">The sequence shown here is derived from an EMBL/GenBank/DDBJ whole genome shotgun (WGS) entry which is preliminary data.</text>
</comment>
<dbReference type="Pfam" id="PF04800">
    <property type="entry name" value="NDUS4"/>
    <property type="match status" value="1"/>
</dbReference>
<dbReference type="InterPro" id="IPR006885">
    <property type="entry name" value="NADH_UbQ_FeS_4_mit-like"/>
</dbReference>
<evidence type="ECO:0000256" key="1">
    <source>
        <dbReference type="ARBA" id="ARBA00005882"/>
    </source>
</evidence>
<evidence type="ECO:0000256" key="2">
    <source>
        <dbReference type="ARBA" id="ARBA00022448"/>
    </source>
</evidence>
<comment type="subcellular location">
    <subcellularLocation>
        <location evidence="9">Mitochondrion inner membrane</location>
        <topology evidence="9">Peripheral membrane protein</topology>
        <orientation evidence="9">Matrix side</orientation>
    </subcellularLocation>
</comment>
<dbReference type="PANTHER" id="PTHR12219">
    <property type="entry name" value="NADH-UBIQUINONE OXIDOREDUCTASE"/>
    <property type="match status" value="1"/>
</dbReference>
<evidence type="ECO:0000256" key="9">
    <source>
        <dbReference type="RuleBase" id="RU367010"/>
    </source>
</evidence>
<accession>A0AAD2FSP5</accession>